<dbReference type="InterPro" id="IPR045851">
    <property type="entry name" value="AMP-bd_C_sf"/>
</dbReference>
<keyword evidence="2" id="KW-0436">Ligase</keyword>
<dbReference type="InterPro" id="IPR020845">
    <property type="entry name" value="AMP-binding_CS"/>
</dbReference>
<evidence type="ECO:0000259" key="3">
    <source>
        <dbReference type="Pfam" id="PF00501"/>
    </source>
</evidence>
<dbReference type="InterPro" id="IPR000873">
    <property type="entry name" value="AMP-dep_synth/lig_dom"/>
</dbReference>
<dbReference type="Proteomes" id="UP000326780">
    <property type="component" value="Chromosome"/>
</dbReference>
<comment type="similarity">
    <text evidence="1">Belongs to the ATP-dependent AMP-binding enzyme family.</text>
</comment>
<dbReference type="Gene3D" id="3.30.300.30">
    <property type="match status" value="1"/>
</dbReference>
<protein>
    <submittedName>
        <fullName evidence="5">AMP-binding protein</fullName>
    </submittedName>
</protein>
<dbReference type="AlphaFoldDB" id="A0A5Q0MCN5"/>
<organism evidence="5 6">
    <name type="scientific">Variovorax paradoxus</name>
    <dbReference type="NCBI Taxonomy" id="34073"/>
    <lineage>
        <taxon>Bacteria</taxon>
        <taxon>Pseudomonadati</taxon>
        <taxon>Pseudomonadota</taxon>
        <taxon>Betaproteobacteria</taxon>
        <taxon>Burkholderiales</taxon>
        <taxon>Comamonadaceae</taxon>
        <taxon>Variovorax</taxon>
    </lineage>
</organism>
<evidence type="ECO:0000313" key="5">
    <source>
        <dbReference type="EMBL" id="QFZ86245.1"/>
    </source>
</evidence>
<gene>
    <name evidence="5" type="ORF">GFK26_27510</name>
</gene>
<evidence type="ECO:0000256" key="2">
    <source>
        <dbReference type="ARBA" id="ARBA00022598"/>
    </source>
</evidence>
<dbReference type="EMBL" id="CP045644">
    <property type="protein sequence ID" value="QFZ86245.1"/>
    <property type="molecule type" value="Genomic_DNA"/>
</dbReference>
<dbReference type="Pfam" id="PF00501">
    <property type="entry name" value="AMP-binding"/>
    <property type="match status" value="1"/>
</dbReference>
<dbReference type="PANTHER" id="PTHR43201">
    <property type="entry name" value="ACYL-COA SYNTHETASE"/>
    <property type="match status" value="1"/>
</dbReference>
<dbReference type="PANTHER" id="PTHR43201:SF5">
    <property type="entry name" value="MEDIUM-CHAIN ACYL-COA LIGASE ACSF2, MITOCHONDRIAL"/>
    <property type="match status" value="1"/>
</dbReference>
<evidence type="ECO:0000256" key="1">
    <source>
        <dbReference type="ARBA" id="ARBA00006432"/>
    </source>
</evidence>
<evidence type="ECO:0000313" key="6">
    <source>
        <dbReference type="Proteomes" id="UP000326780"/>
    </source>
</evidence>
<reference evidence="5 6" key="1">
    <citation type="submission" date="2019-10" db="EMBL/GenBank/DDBJ databases">
        <title>Complete genome sequence of Variovorax paradoxus 5C-2.</title>
        <authorList>
            <person name="Gogoleva N.E."/>
            <person name="Balkin A.S."/>
        </authorList>
    </citation>
    <scope>NUCLEOTIDE SEQUENCE [LARGE SCALE GENOMIC DNA]</scope>
    <source>
        <strain evidence="5 6">5C-2</strain>
    </source>
</reference>
<dbReference type="Pfam" id="PF13193">
    <property type="entry name" value="AMP-binding_C"/>
    <property type="match status" value="1"/>
</dbReference>
<dbReference type="RefSeq" id="WP_153284745.1">
    <property type="nucleotide sequence ID" value="NZ_CP045644.1"/>
</dbReference>
<dbReference type="GO" id="GO:0031956">
    <property type="term" value="F:medium-chain fatty acid-CoA ligase activity"/>
    <property type="evidence" value="ECO:0007669"/>
    <property type="project" value="TreeGrafter"/>
</dbReference>
<sequence length="515" mass="54232">MQTSSADLEARIATLPERMSHVIRPWVHRSPDALALSEGARLMTYRQLAQAIQSAGQWLNRRGVRPGDRVMLIGENSIALAVLALAIGDIDAWPLVVNARISEREVSAICAHSGARLVIATSAVSPDAARHAQRMSAAIHEIPGVGEVAVTEADPGATSEPVSAEGARQVGALIYTSGTTGTPKGVMLSHRSVMFTAVIGGVLRGFGPDDFVYGVLPMSHIVGFSSVLIGTLMFGARLELVPRFDAQAALRALSSEGITRFQGVPTLFQRLLEVSGGAISCPALRGIGVAGAPLDLTLKTAVESAFGLPLQNGYGITECAPTIAFTRVDDPRDDTTVGPPIPGIEVRLKGTTGELAAPGEVGELHVRGPNVMLGYYKAPELTAQVVDSQGWFNTGDLARLDGPYLHIVGRTKELIIRSGFNVYPPEVEAVLAAHPAVASCAVVGRPVPGNEEVVAFVQLKPGVEATSEEIGQFAAQHLAPYKRPMEVFIRASLPATSAGKILKHELARQASADAS</sequence>
<name>A0A5Q0MCN5_VARPD</name>
<dbReference type="Gene3D" id="3.40.50.12780">
    <property type="entry name" value="N-terminal domain of ligase-like"/>
    <property type="match status" value="1"/>
</dbReference>
<proteinExistence type="inferred from homology"/>
<feature type="domain" description="AMP-binding enzyme C-terminal" evidence="4">
    <location>
        <begin position="426"/>
        <end position="500"/>
    </location>
</feature>
<dbReference type="PROSITE" id="PS00455">
    <property type="entry name" value="AMP_BINDING"/>
    <property type="match status" value="1"/>
</dbReference>
<dbReference type="InterPro" id="IPR042099">
    <property type="entry name" value="ANL_N_sf"/>
</dbReference>
<dbReference type="InterPro" id="IPR025110">
    <property type="entry name" value="AMP-bd_C"/>
</dbReference>
<dbReference type="SUPFAM" id="SSF56801">
    <property type="entry name" value="Acetyl-CoA synthetase-like"/>
    <property type="match status" value="1"/>
</dbReference>
<accession>A0A5Q0MCN5</accession>
<feature type="domain" description="AMP-dependent synthetase/ligase" evidence="3">
    <location>
        <begin position="26"/>
        <end position="376"/>
    </location>
</feature>
<dbReference type="GO" id="GO:0006631">
    <property type="term" value="P:fatty acid metabolic process"/>
    <property type="evidence" value="ECO:0007669"/>
    <property type="project" value="TreeGrafter"/>
</dbReference>
<evidence type="ECO:0000259" key="4">
    <source>
        <dbReference type="Pfam" id="PF13193"/>
    </source>
</evidence>